<dbReference type="AlphaFoldDB" id="A0A8S1LSX2"/>
<organism evidence="1 2">
    <name type="scientific">Paramecium primaurelia</name>
    <dbReference type="NCBI Taxonomy" id="5886"/>
    <lineage>
        <taxon>Eukaryota</taxon>
        <taxon>Sar</taxon>
        <taxon>Alveolata</taxon>
        <taxon>Ciliophora</taxon>
        <taxon>Intramacronucleata</taxon>
        <taxon>Oligohymenophorea</taxon>
        <taxon>Peniculida</taxon>
        <taxon>Parameciidae</taxon>
        <taxon>Paramecium</taxon>
    </lineage>
</organism>
<accession>A0A8S1LSX2</accession>
<comment type="caution">
    <text evidence="1">The sequence shown here is derived from an EMBL/GenBank/DDBJ whole genome shotgun (WGS) entry which is preliminary data.</text>
</comment>
<dbReference type="OMA" id="IVMRRNC"/>
<proteinExistence type="predicted"/>
<evidence type="ECO:0000313" key="1">
    <source>
        <dbReference type="EMBL" id="CAD8070169.1"/>
    </source>
</evidence>
<protein>
    <submittedName>
        <fullName evidence="1">Uncharacterized protein</fullName>
    </submittedName>
</protein>
<sequence>MGCSLRKSKPKQRDDIDQIEQLIQSDCLGMEQNFMLIKNPIVMRRNCSKEKQKLSDSKPI</sequence>
<dbReference type="EMBL" id="CAJJDM010000045">
    <property type="protein sequence ID" value="CAD8070169.1"/>
    <property type="molecule type" value="Genomic_DNA"/>
</dbReference>
<dbReference type="Proteomes" id="UP000688137">
    <property type="component" value="Unassembled WGS sequence"/>
</dbReference>
<reference evidence="1" key="1">
    <citation type="submission" date="2021-01" db="EMBL/GenBank/DDBJ databases">
        <authorList>
            <consortium name="Genoscope - CEA"/>
            <person name="William W."/>
        </authorList>
    </citation>
    <scope>NUCLEOTIDE SEQUENCE</scope>
</reference>
<evidence type="ECO:0000313" key="2">
    <source>
        <dbReference type="Proteomes" id="UP000688137"/>
    </source>
</evidence>
<name>A0A8S1LSX2_PARPR</name>
<gene>
    <name evidence="1" type="ORF">PPRIM_AZ9-3.1.T0450093</name>
</gene>
<keyword evidence="2" id="KW-1185">Reference proteome</keyword>